<protein>
    <submittedName>
        <fullName evidence="2">Uncharacterized protein</fullName>
    </submittedName>
</protein>
<feature type="compositionally biased region" description="Polar residues" evidence="1">
    <location>
        <begin position="1"/>
        <end position="19"/>
    </location>
</feature>
<reference evidence="2 3" key="1">
    <citation type="journal article" date="2012" name="J. Bacteriol.">
        <title>Draft Genome Sequence of the Extremely Halophilic Archaeon Halogranum salarium B-1T.</title>
        <authorList>
            <person name="Kim K.K."/>
            <person name="Lee K.C."/>
            <person name="Lee J.S."/>
        </authorList>
    </citation>
    <scope>NUCLEOTIDE SEQUENCE [LARGE SCALE GENOMIC DNA]</scope>
    <source>
        <strain evidence="2 3">B-1</strain>
    </source>
</reference>
<dbReference type="AlphaFoldDB" id="J3JHF6"/>
<evidence type="ECO:0000313" key="2">
    <source>
        <dbReference type="EMBL" id="EJN60941.1"/>
    </source>
</evidence>
<evidence type="ECO:0000313" key="3">
    <source>
        <dbReference type="Proteomes" id="UP000007813"/>
    </source>
</evidence>
<feature type="compositionally biased region" description="Low complexity" evidence="1">
    <location>
        <begin position="28"/>
        <end position="41"/>
    </location>
</feature>
<gene>
    <name evidence="2" type="ORF">HSB1_15440</name>
</gene>
<name>J3JHF6_9EURY</name>
<dbReference type="EMBL" id="ALJD01000003">
    <property type="protein sequence ID" value="EJN60941.1"/>
    <property type="molecule type" value="Genomic_DNA"/>
</dbReference>
<dbReference type="Proteomes" id="UP000007813">
    <property type="component" value="Unassembled WGS sequence"/>
</dbReference>
<organism evidence="2 3">
    <name type="scientific">Halogranum salarium B-1</name>
    <dbReference type="NCBI Taxonomy" id="1210908"/>
    <lineage>
        <taxon>Archaea</taxon>
        <taxon>Methanobacteriati</taxon>
        <taxon>Methanobacteriota</taxon>
        <taxon>Stenosarchaea group</taxon>
        <taxon>Halobacteria</taxon>
        <taxon>Halobacteriales</taxon>
        <taxon>Haloferacaceae</taxon>
    </lineage>
</organism>
<feature type="region of interest" description="Disordered" evidence="1">
    <location>
        <begin position="1"/>
        <end position="41"/>
    </location>
</feature>
<sequence length="41" mass="4320">MRRRGITSSPLNTIVSTLRSGGFDTLPGESESGSSESQSHP</sequence>
<comment type="caution">
    <text evidence="2">The sequence shown here is derived from an EMBL/GenBank/DDBJ whole genome shotgun (WGS) entry which is preliminary data.</text>
</comment>
<evidence type="ECO:0000256" key="1">
    <source>
        <dbReference type="SAM" id="MobiDB-lite"/>
    </source>
</evidence>
<accession>J3JHF6</accession>
<proteinExistence type="predicted"/>